<dbReference type="EMBL" id="JABSTR010000001">
    <property type="protein sequence ID" value="KAH9361061.1"/>
    <property type="molecule type" value="Genomic_DNA"/>
</dbReference>
<evidence type="ECO:0000256" key="5">
    <source>
        <dbReference type="ARBA" id="ARBA00022840"/>
    </source>
</evidence>
<dbReference type="InterPro" id="IPR001752">
    <property type="entry name" value="Kinesin_motor_dom"/>
</dbReference>
<dbReference type="GO" id="GO:0005524">
    <property type="term" value="F:ATP binding"/>
    <property type="evidence" value="ECO:0007669"/>
    <property type="project" value="UniProtKB-KW"/>
</dbReference>
<dbReference type="GO" id="GO:0051231">
    <property type="term" value="P:spindle elongation"/>
    <property type="evidence" value="ECO:0007669"/>
    <property type="project" value="TreeGrafter"/>
</dbReference>
<evidence type="ECO:0000256" key="2">
    <source>
        <dbReference type="ARBA" id="ARBA00022490"/>
    </source>
</evidence>
<dbReference type="PANTHER" id="PTHR47970:SF12">
    <property type="entry name" value="KINESIN FAMILY MEMBER 11"/>
    <property type="match status" value="1"/>
</dbReference>
<proteinExistence type="inferred from homology"/>
<keyword evidence="2" id="KW-0963">Cytoplasm</keyword>
<dbReference type="GO" id="GO:0008574">
    <property type="term" value="F:plus-end-directed microtubule motor activity"/>
    <property type="evidence" value="ECO:0007669"/>
    <property type="project" value="TreeGrafter"/>
</dbReference>
<dbReference type="PANTHER" id="PTHR47970">
    <property type="entry name" value="KINESIN-LIKE PROTEIN KIF11"/>
    <property type="match status" value="1"/>
</dbReference>
<evidence type="ECO:0000313" key="12">
    <source>
        <dbReference type="EMBL" id="KAH9361061.1"/>
    </source>
</evidence>
<evidence type="ECO:0000313" key="13">
    <source>
        <dbReference type="Proteomes" id="UP000821853"/>
    </source>
</evidence>
<comment type="similarity">
    <text evidence="8 9">Belongs to the TRAFAC class myosin-kinesin ATPase superfamily. Kinesin family.</text>
</comment>
<evidence type="ECO:0000256" key="1">
    <source>
        <dbReference type="ARBA" id="ARBA00004245"/>
    </source>
</evidence>
<evidence type="ECO:0000259" key="11">
    <source>
        <dbReference type="PROSITE" id="PS50067"/>
    </source>
</evidence>
<evidence type="ECO:0000256" key="10">
    <source>
        <dbReference type="SAM" id="Coils"/>
    </source>
</evidence>
<dbReference type="InterPro" id="IPR019821">
    <property type="entry name" value="Kinesin_motor_CS"/>
</dbReference>
<dbReference type="GO" id="GO:0005876">
    <property type="term" value="C:spindle microtubule"/>
    <property type="evidence" value="ECO:0007669"/>
    <property type="project" value="TreeGrafter"/>
</dbReference>
<keyword evidence="13" id="KW-1185">Reference proteome</keyword>
<dbReference type="GO" id="GO:0090307">
    <property type="term" value="P:mitotic spindle assembly"/>
    <property type="evidence" value="ECO:0007669"/>
    <property type="project" value="TreeGrafter"/>
</dbReference>
<evidence type="ECO:0000256" key="7">
    <source>
        <dbReference type="ARBA" id="ARBA00023212"/>
    </source>
</evidence>
<keyword evidence="3 9" id="KW-0493">Microtubule</keyword>
<organism evidence="12 13">
    <name type="scientific">Haemaphysalis longicornis</name>
    <name type="common">Bush tick</name>
    <dbReference type="NCBI Taxonomy" id="44386"/>
    <lineage>
        <taxon>Eukaryota</taxon>
        <taxon>Metazoa</taxon>
        <taxon>Ecdysozoa</taxon>
        <taxon>Arthropoda</taxon>
        <taxon>Chelicerata</taxon>
        <taxon>Arachnida</taxon>
        <taxon>Acari</taxon>
        <taxon>Parasitiformes</taxon>
        <taxon>Ixodida</taxon>
        <taxon>Ixodoidea</taxon>
        <taxon>Ixodidae</taxon>
        <taxon>Haemaphysalinae</taxon>
        <taxon>Haemaphysalis</taxon>
    </lineage>
</organism>
<accession>A0A9J6FDT3</accession>
<dbReference type="GO" id="GO:0072686">
    <property type="term" value="C:mitotic spindle"/>
    <property type="evidence" value="ECO:0007669"/>
    <property type="project" value="TreeGrafter"/>
</dbReference>
<gene>
    <name evidence="12" type="ORF">HPB48_002923</name>
</gene>
<comment type="subcellular location">
    <subcellularLocation>
        <location evidence="1">Cytoplasm</location>
        <location evidence="1">Cytoskeleton</location>
    </subcellularLocation>
</comment>
<keyword evidence="7" id="KW-0206">Cytoskeleton</keyword>
<dbReference type="OMA" id="TIHIREM"/>
<dbReference type="InterPro" id="IPR047149">
    <property type="entry name" value="KIF11-like"/>
</dbReference>
<keyword evidence="4 9" id="KW-0547">Nucleotide-binding</keyword>
<dbReference type="InterPro" id="IPR036961">
    <property type="entry name" value="Kinesin_motor_dom_sf"/>
</dbReference>
<dbReference type="OrthoDB" id="3176171at2759"/>
<comment type="caution">
    <text evidence="12">The sequence shown here is derived from an EMBL/GenBank/DDBJ whole genome shotgun (WGS) entry which is preliminary data.</text>
</comment>
<evidence type="ECO:0000256" key="3">
    <source>
        <dbReference type="ARBA" id="ARBA00022701"/>
    </source>
</evidence>
<dbReference type="SUPFAM" id="SSF52540">
    <property type="entry name" value="P-loop containing nucleoside triphosphate hydrolases"/>
    <property type="match status" value="1"/>
</dbReference>
<keyword evidence="10" id="KW-0175">Coiled coil</keyword>
<feature type="coiled-coil region" evidence="10">
    <location>
        <begin position="358"/>
        <end position="392"/>
    </location>
</feature>
<dbReference type="Gene3D" id="3.40.850.10">
    <property type="entry name" value="Kinesin motor domain"/>
    <property type="match status" value="1"/>
</dbReference>
<sequence length="688" mass="76139">MPPPNAQEKKMGFMTAVEVVPDRKEILVNDRLPQERAIRKSFIFDQVFGPEAKQVDVYQAVMGSTIAEVMMGYNCTVFAGAVNANLSWAEDPSAGIIPRTLQQLFEELQSQDLEFTIRVSFLELYNEELFDLLSAHGDTSRLKIYGDSTKKASGSVIVQGLEEITVHNREEVFFILEKGAAKRQTSATLRNAASLRSHTVFSVTVHIRETTANGEELVKTGKLNLVDLAGSENIGRSGALEKRAREAGKESKLTRLLQDSLGGRTKASIIATISPGASGLDETLSTLDYAYRAKSINRPEANQKMTKRALIKARTLTFLFWMLSRKEIERLRRDLAAAREKNGIFVDQENYRLMETRLTSQSQEILEKEAHIEDLKARFQNLQEVFKKTKQEAAEKSELLQMATSEFDTTRHNLAAAEQVLSKTAAEKREQATLVQAHSETEAALAVAAQQLVTIAESTSDIELLQQKLQRTSTIAQTNRERQSQFVSCINTVFGQVGGSCTEKLSTQQETLEGIGSSYDQLRDIIRQHQAAMCAFTSESRRLAHDSAAISADVLSSLLSIVQVSQAQQATQSGADLVRIFHSPLCRAFYIWQASRCLTLLPMSSQASNTAFLEKLCRSLVSACMQPVCSRLAESEAQPQAVVGKAASTVSSHTLFWAGWDGVMLAVQQVKWDKDVECVCVCAFILGD</sequence>
<evidence type="ECO:0000256" key="4">
    <source>
        <dbReference type="ARBA" id="ARBA00022741"/>
    </source>
</evidence>
<evidence type="ECO:0000256" key="8">
    <source>
        <dbReference type="PROSITE-ProRule" id="PRU00283"/>
    </source>
</evidence>
<name>A0A9J6FDT3_HAELO</name>
<evidence type="ECO:0000256" key="9">
    <source>
        <dbReference type="RuleBase" id="RU000394"/>
    </source>
</evidence>
<dbReference type="GO" id="GO:0007018">
    <property type="term" value="P:microtubule-based movement"/>
    <property type="evidence" value="ECO:0007669"/>
    <property type="project" value="InterPro"/>
</dbReference>
<evidence type="ECO:0000256" key="6">
    <source>
        <dbReference type="ARBA" id="ARBA00023175"/>
    </source>
</evidence>
<dbReference type="PRINTS" id="PR00380">
    <property type="entry name" value="KINESINHEAVY"/>
</dbReference>
<dbReference type="PROSITE" id="PS00411">
    <property type="entry name" value="KINESIN_MOTOR_1"/>
    <property type="match status" value="1"/>
</dbReference>
<keyword evidence="6 9" id="KW-0505">Motor protein</keyword>
<dbReference type="GO" id="GO:0005634">
    <property type="term" value="C:nucleus"/>
    <property type="evidence" value="ECO:0007669"/>
    <property type="project" value="TreeGrafter"/>
</dbReference>
<dbReference type="SMART" id="SM00129">
    <property type="entry name" value="KISc"/>
    <property type="match status" value="1"/>
</dbReference>
<keyword evidence="5 9" id="KW-0067">ATP-binding</keyword>
<reference evidence="12 13" key="1">
    <citation type="journal article" date="2020" name="Cell">
        <title>Large-Scale Comparative Analyses of Tick Genomes Elucidate Their Genetic Diversity and Vector Capacities.</title>
        <authorList>
            <consortium name="Tick Genome and Microbiome Consortium (TIGMIC)"/>
            <person name="Jia N."/>
            <person name="Wang J."/>
            <person name="Shi W."/>
            <person name="Du L."/>
            <person name="Sun Y."/>
            <person name="Zhan W."/>
            <person name="Jiang J.F."/>
            <person name="Wang Q."/>
            <person name="Zhang B."/>
            <person name="Ji P."/>
            <person name="Bell-Sakyi L."/>
            <person name="Cui X.M."/>
            <person name="Yuan T.T."/>
            <person name="Jiang B.G."/>
            <person name="Yang W.F."/>
            <person name="Lam T.T."/>
            <person name="Chang Q.C."/>
            <person name="Ding S.J."/>
            <person name="Wang X.J."/>
            <person name="Zhu J.G."/>
            <person name="Ruan X.D."/>
            <person name="Zhao L."/>
            <person name="Wei J.T."/>
            <person name="Ye R.Z."/>
            <person name="Que T.C."/>
            <person name="Du C.H."/>
            <person name="Zhou Y.H."/>
            <person name="Cheng J.X."/>
            <person name="Dai P.F."/>
            <person name="Guo W.B."/>
            <person name="Han X.H."/>
            <person name="Huang E.J."/>
            <person name="Li L.F."/>
            <person name="Wei W."/>
            <person name="Gao Y.C."/>
            <person name="Liu J.Z."/>
            <person name="Shao H.Z."/>
            <person name="Wang X."/>
            <person name="Wang C.C."/>
            <person name="Yang T.C."/>
            <person name="Huo Q.B."/>
            <person name="Li W."/>
            <person name="Chen H.Y."/>
            <person name="Chen S.E."/>
            <person name="Zhou L.G."/>
            <person name="Ni X.B."/>
            <person name="Tian J.H."/>
            <person name="Sheng Y."/>
            <person name="Liu T."/>
            <person name="Pan Y.S."/>
            <person name="Xia L.Y."/>
            <person name="Li J."/>
            <person name="Zhao F."/>
            <person name="Cao W.C."/>
        </authorList>
    </citation>
    <scope>NUCLEOTIDE SEQUENCE [LARGE SCALE GENOMIC DNA]</scope>
    <source>
        <strain evidence="12">HaeL-2018</strain>
    </source>
</reference>
<dbReference type="VEuPathDB" id="VectorBase:HLOH_050173"/>
<dbReference type="Pfam" id="PF00225">
    <property type="entry name" value="Kinesin"/>
    <property type="match status" value="2"/>
</dbReference>
<protein>
    <recommendedName>
        <fullName evidence="9">Kinesin-like protein</fullName>
    </recommendedName>
</protein>
<dbReference type="InterPro" id="IPR027417">
    <property type="entry name" value="P-loop_NTPase"/>
</dbReference>
<dbReference type="GO" id="GO:0008017">
    <property type="term" value="F:microtubule binding"/>
    <property type="evidence" value="ECO:0007669"/>
    <property type="project" value="InterPro"/>
</dbReference>
<dbReference type="Proteomes" id="UP000821853">
    <property type="component" value="Chromosome 1"/>
</dbReference>
<comment type="caution">
    <text evidence="8">Lacks conserved residue(s) required for the propagation of feature annotation.</text>
</comment>
<dbReference type="AlphaFoldDB" id="A0A9J6FDT3"/>
<dbReference type="PROSITE" id="PS50067">
    <property type="entry name" value="KINESIN_MOTOR_2"/>
    <property type="match status" value="1"/>
</dbReference>
<feature type="domain" description="Kinesin motor" evidence="11">
    <location>
        <begin position="1"/>
        <end position="296"/>
    </location>
</feature>